<name>A0A410WWZ6_9BACL</name>
<dbReference type="PANTHER" id="PTHR12521">
    <property type="entry name" value="PROTEIN C6ORF130"/>
    <property type="match status" value="1"/>
</dbReference>
<dbReference type="InterPro" id="IPR043472">
    <property type="entry name" value="Macro_dom-like"/>
</dbReference>
<feature type="domain" description="Macro" evidence="2">
    <location>
        <begin position="1"/>
        <end position="148"/>
    </location>
</feature>
<reference evidence="3 6" key="2">
    <citation type="submission" date="2022-05" db="EMBL/GenBank/DDBJ databases">
        <title>Genome Sequencing of Bee-Associated Microbes.</title>
        <authorList>
            <person name="Dunlap C."/>
        </authorList>
    </citation>
    <scope>NUCLEOTIDE SEQUENCE [LARGE SCALE GENOMIC DNA]</scope>
    <source>
        <strain evidence="3 6">NRRL B-23120</strain>
    </source>
</reference>
<sequence>MGVKIVQGNLMEANEDIIGHQVNCMGVMGAGLAKLIKRDYPEAFKQYKLSCGNKGELLGRCQIVSTQCEKYIANLFGQYGYGVQKRHTDYIALRGALNELKSLAMKSNQSIALPYNIGCGLAGGDWDIVEQIIEEVFIDYDATLYKFE</sequence>
<keyword evidence="6" id="KW-1185">Reference proteome</keyword>
<evidence type="ECO:0000256" key="1">
    <source>
        <dbReference type="ARBA" id="ARBA00035885"/>
    </source>
</evidence>
<dbReference type="PROSITE" id="PS51154">
    <property type="entry name" value="MACRO"/>
    <property type="match status" value="1"/>
</dbReference>
<protein>
    <submittedName>
        <fullName evidence="4">Appr-1-p processing protein</fullName>
    </submittedName>
    <submittedName>
        <fullName evidence="3">Macro domain-containing protein</fullName>
    </submittedName>
</protein>
<proteinExistence type="predicted"/>
<evidence type="ECO:0000313" key="5">
    <source>
        <dbReference type="Proteomes" id="UP000288943"/>
    </source>
</evidence>
<evidence type="ECO:0000313" key="6">
    <source>
        <dbReference type="Proteomes" id="UP001527202"/>
    </source>
</evidence>
<gene>
    <name evidence="3" type="ORF">M5X16_28965</name>
    <name evidence="4" type="ORF">PC41400_15130</name>
</gene>
<dbReference type="Proteomes" id="UP001527202">
    <property type="component" value="Unassembled WGS sequence"/>
</dbReference>
<comment type="catalytic activity">
    <reaction evidence="1">
        <text>an N-(ADP-alpha-D-ribosyl)-thymidine in DNA + H2O = a thymidine in DNA + ADP-D-ribose</text>
        <dbReference type="Rhea" id="RHEA:71655"/>
        <dbReference type="Rhea" id="RHEA-COMP:13556"/>
        <dbReference type="Rhea" id="RHEA-COMP:18051"/>
        <dbReference type="ChEBI" id="CHEBI:15377"/>
        <dbReference type="ChEBI" id="CHEBI:57967"/>
        <dbReference type="ChEBI" id="CHEBI:137386"/>
        <dbReference type="ChEBI" id="CHEBI:191199"/>
    </reaction>
    <physiologicalReaction direction="left-to-right" evidence="1">
        <dbReference type="Rhea" id="RHEA:71656"/>
    </physiologicalReaction>
</comment>
<dbReference type="InterPro" id="IPR002589">
    <property type="entry name" value="Macro_dom"/>
</dbReference>
<dbReference type="Proteomes" id="UP000288943">
    <property type="component" value="Chromosome"/>
</dbReference>
<dbReference type="InterPro" id="IPR050892">
    <property type="entry name" value="ADP-ribose_metab_enzymes"/>
</dbReference>
<dbReference type="Pfam" id="PF01661">
    <property type="entry name" value="Macro"/>
    <property type="match status" value="1"/>
</dbReference>
<dbReference type="OrthoDB" id="9780211at2"/>
<evidence type="ECO:0000313" key="3">
    <source>
        <dbReference type="EMBL" id="MCY9599784.1"/>
    </source>
</evidence>
<dbReference type="EMBL" id="CP026520">
    <property type="protein sequence ID" value="QAV18938.1"/>
    <property type="molecule type" value="Genomic_DNA"/>
</dbReference>
<dbReference type="SMART" id="SM00506">
    <property type="entry name" value="A1pp"/>
    <property type="match status" value="1"/>
</dbReference>
<evidence type="ECO:0000313" key="4">
    <source>
        <dbReference type="EMBL" id="QAV18938.1"/>
    </source>
</evidence>
<accession>A0A410WWZ6</accession>
<organism evidence="4 5">
    <name type="scientific">Paenibacillus chitinolyticus</name>
    <dbReference type="NCBI Taxonomy" id="79263"/>
    <lineage>
        <taxon>Bacteria</taxon>
        <taxon>Bacillati</taxon>
        <taxon>Bacillota</taxon>
        <taxon>Bacilli</taxon>
        <taxon>Bacillales</taxon>
        <taxon>Paenibacillaceae</taxon>
        <taxon>Paenibacillus</taxon>
    </lineage>
</organism>
<dbReference type="RefSeq" id="WP_042227525.1">
    <property type="nucleotide sequence ID" value="NZ_CP026520.1"/>
</dbReference>
<dbReference type="SUPFAM" id="SSF52949">
    <property type="entry name" value="Macro domain-like"/>
    <property type="match status" value="1"/>
</dbReference>
<dbReference type="Gene3D" id="3.40.220.10">
    <property type="entry name" value="Leucine Aminopeptidase, subunit E, domain 1"/>
    <property type="match status" value="1"/>
</dbReference>
<dbReference type="GO" id="GO:0140291">
    <property type="term" value="P:peptidyl-glutamate ADP-deribosylation"/>
    <property type="evidence" value="ECO:0007669"/>
    <property type="project" value="TreeGrafter"/>
</dbReference>
<dbReference type="GeneID" id="95376145"/>
<dbReference type="AlphaFoldDB" id="A0A410WWZ6"/>
<dbReference type="PANTHER" id="PTHR12521:SF0">
    <property type="entry name" value="ADP-RIBOSE GLYCOHYDROLASE OARD1"/>
    <property type="match status" value="1"/>
</dbReference>
<dbReference type="KEGG" id="pchi:PC41400_15130"/>
<reference evidence="4 5" key="1">
    <citation type="submission" date="2018-01" db="EMBL/GenBank/DDBJ databases">
        <title>The whole genome sequencing and assembly of Paenibacillus chitinolyticus KCCM 41400 strain.</title>
        <authorList>
            <person name="Kim J.-Y."/>
            <person name="Park M.-K."/>
            <person name="Lee Y.-J."/>
            <person name="Yi H."/>
            <person name="Bahn Y.-S."/>
            <person name="Kim J.F."/>
            <person name="Lee D.-W."/>
        </authorList>
    </citation>
    <scope>NUCLEOTIDE SEQUENCE [LARGE SCALE GENOMIC DNA]</scope>
    <source>
        <strain evidence="4 5">KCCM 41400</strain>
    </source>
</reference>
<evidence type="ECO:0000259" key="2">
    <source>
        <dbReference type="PROSITE" id="PS51154"/>
    </source>
</evidence>
<dbReference type="EMBL" id="JAMDMJ010000055">
    <property type="protein sequence ID" value="MCY9599784.1"/>
    <property type="molecule type" value="Genomic_DNA"/>
</dbReference>